<evidence type="ECO:0000313" key="2">
    <source>
        <dbReference type="Proteomes" id="UP000050280"/>
    </source>
</evidence>
<name>A0A0P7AWY2_9FLAO</name>
<accession>A0A0P7AWY2</accession>
<proteinExistence type="predicted"/>
<protein>
    <submittedName>
        <fullName evidence="1">Uncharacterized protein</fullName>
    </submittedName>
</protein>
<dbReference type="AlphaFoldDB" id="A0A0P7AWY2"/>
<evidence type="ECO:0000313" key="1">
    <source>
        <dbReference type="EMBL" id="KPM33270.1"/>
    </source>
</evidence>
<dbReference type="EMBL" id="LDJX01000001">
    <property type="protein sequence ID" value="KPM33270.1"/>
    <property type="molecule type" value="Genomic_DNA"/>
</dbReference>
<comment type="caution">
    <text evidence="1">The sequence shown here is derived from an EMBL/GenBank/DDBJ whole genome shotgun (WGS) entry which is preliminary data.</text>
</comment>
<dbReference type="RefSeq" id="WP_157449612.1">
    <property type="nucleotide sequence ID" value="NZ_LDJX01000001.1"/>
</dbReference>
<gene>
    <name evidence="1" type="ORF">I595_173</name>
</gene>
<sequence length="51" mass="5695">MHLFKGGFNNGYSAIVSDICERLITTAELLYMDKDVSIVEDKAWNGDTSIL</sequence>
<dbReference type="STRING" id="1300341.I595_173"/>
<organism evidence="1 2">
    <name type="scientific">Croceitalea dokdonensis DOKDO 023</name>
    <dbReference type="NCBI Taxonomy" id="1300341"/>
    <lineage>
        <taxon>Bacteria</taxon>
        <taxon>Pseudomonadati</taxon>
        <taxon>Bacteroidota</taxon>
        <taxon>Flavobacteriia</taxon>
        <taxon>Flavobacteriales</taxon>
        <taxon>Flavobacteriaceae</taxon>
        <taxon>Croceitalea</taxon>
    </lineage>
</organism>
<reference evidence="1 2" key="1">
    <citation type="submission" date="2015-09" db="EMBL/GenBank/DDBJ databases">
        <title>Genome sequence of the marine flavobacterium Croceitalea dokdonensis DOKDO 023 that contains proton- and sodium-pumping rhodopsins.</title>
        <authorList>
            <person name="Kwon S.-K."/>
            <person name="Lee H.K."/>
            <person name="Kwak M.-J."/>
            <person name="Kim J.F."/>
        </authorList>
    </citation>
    <scope>NUCLEOTIDE SEQUENCE [LARGE SCALE GENOMIC DNA]</scope>
    <source>
        <strain evidence="1 2">DOKDO 023</strain>
    </source>
</reference>
<keyword evidence="2" id="KW-1185">Reference proteome</keyword>
<dbReference type="Proteomes" id="UP000050280">
    <property type="component" value="Unassembled WGS sequence"/>
</dbReference>